<dbReference type="OrthoDB" id="2951834at2759"/>
<evidence type="ECO:0000313" key="2">
    <source>
        <dbReference type="EMBL" id="KIW13550.1"/>
    </source>
</evidence>
<dbReference type="HOGENOM" id="CLU_589288_0_0_1"/>
<evidence type="ECO:0000256" key="1">
    <source>
        <dbReference type="SAM" id="MobiDB-lite"/>
    </source>
</evidence>
<dbReference type="AlphaFoldDB" id="A0A0D2B4F8"/>
<accession>A0A0D2B4F8</accession>
<protein>
    <submittedName>
        <fullName evidence="2">Uncharacterized protein</fullName>
    </submittedName>
</protein>
<organism evidence="2 3">
    <name type="scientific">Exophiala spinifera</name>
    <dbReference type="NCBI Taxonomy" id="91928"/>
    <lineage>
        <taxon>Eukaryota</taxon>
        <taxon>Fungi</taxon>
        <taxon>Dikarya</taxon>
        <taxon>Ascomycota</taxon>
        <taxon>Pezizomycotina</taxon>
        <taxon>Eurotiomycetes</taxon>
        <taxon>Chaetothyriomycetidae</taxon>
        <taxon>Chaetothyriales</taxon>
        <taxon>Herpotrichiellaceae</taxon>
        <taxon>Exophiala</taxon>
    </lineage>
</organism>
<feature type="region of interest" description="Disordered" evidence="1">
    <location>
        <begin position="26"/>
        <end position="96"/>
    </location>
</feature>
<proteinExistence type="predicted"/>
<dbReference type="GeneID" id="27335821"/>
<dbReference type="VEuPathDB" id="FungiDB:PV08_08738"/>
<keyword evidence="3" id="KW-1185">Reference proteome</keyword>
<name>A0A0D2B4F8_9EURO</name>
<evidence type="ECO:0000313" key="3">
    <source>
        <dbReference type="Proteomes" id="UP000053328"/>
    </source>
</evidence>
<dbReference type="Proteomes" id="UP000053328">
    <property type="component" value="Unassembled WGS sequence"/>
</dbReference>
<sequence length="464" mass="52276">MTFITLKYSRPGACICPSGSIHPFCPSHGVPEPSNKKRKTEAKQEEADPDYTPFGKRRKSGRRETSGPGRDTPTPKIPRSRSRHGNDQVDQGLTITPSNVARHQSTRRRWTIGDFVANRTPRFALPLERSIPPNAPSVLLPGYTFEEARNFLAGSSNIGKENTKKSWTPTSRFIFLRKKVEQAGWMRFDFLGNNWKDFRFKVYCELLVAKNGSVSFADPALTYPEAEGHGIDASILRTNRQIYREASTVLYGKNKFVATDVARLFRPNGLTSLRRRTTTLIEHISFEKSGNAAELCQESPESILQPIWNMIVQYPAFLKLRKLSLRREVVRPGDCNLLDMQTYFDKTTDVTVSARRIFNKKDIIVHTAAKLAASAALRDSGFDALHIVQDSSPDMPGLPGMLKCVIEICLSRGQEEAQNKNSVKLDLHSTIMTALEVERDGGFPGADRLHDKYVDKFEPRSMAW</sequence>
<reference evidence="2 3" key="1">
    <citation type="submission" date="2015-01" db="EMBL/GenBank/DDBJ databases">
        <title>The Genome Sequence of Exophiala spinifera CBS89968.</title>
        <authorList>
            <consortium name="The Broad Institute Genomics Platform"/>
            <person name="Cuomo C."/>
            <person name="de Hoog S."/>
            <person name="Gorbushina A."/>
            <person name="Stielow B."/>
            <person name="Teixiera M."/>
            <person name="Abouelleil A."/>
            <person name="Chapman S.B."/>
            <person name="Priest M."/>
            <person name="Young S.K."/>
            <person name="Wortman J."/>
            <person name="Nusbaum C."/>
            <person name="Birren B."/>
        </authorList>
    </citation>
    <scope>NUCLEOTIDE SEQUENCE [LARGE SCALE GENOMIC DNA]</scope>
    <source>
        <strain evidence="2 3">CBS 89968</strain>
    </source>
</reference>
<gene>
    <name evidence="2" type="ORF">PV08_08738</name>
</gene>
<dbReference type="EMBL" id="KN847497">
    <property type="protein sequence ID" value="KIW13550.1"/>
    <property type="molecule type" value="Genomic_DNA"/>
</dbReference>
<dbReference type="RefSeq" id="XP_016233766.1">
    <property type="nucleotide sequence ID" value="XM_016383063.1"/>
</dbReference>